<dbReference type="InterPro" id="IPR007197">
    <property type="entry name" value="rSAM"/>
</dbReference>
<dbReference type="InterPro" id="IPR013785">
    <property type="entry name" value="Aldolase_TIM"/>
</dbReference>
<evidence type="ECO:0000256" key="4">
    <source>
        <dbReference type="ARBA" id="ARBA00023004"/>
    </source>
</evidence>
<name>A0A2N1J1F2_9BACT</name>
<dbReference type="AlphaFoldDB" id="A0A2N1J1F2"/>
<keyword evidence="8" id="KW-1185">Reference proteome</keyword>
<protein>
    <submittedName>
        <fullName evidence="7">Anaerobic ribonucleoside-triphosphate reductase activating protein</fullName>
    </submittedName>
</protein>
<comment type="cofactor">
    <cofactor evidence="1">
        <name>[4Fe-4S] cluster</name>
        <dbReference type="ChEBI" id="CHEBI:49883"/>
    </cofactor>
</comment>
<dbReference type="Proteomes" id="UP000233248">
    <property type="component" value="Unassembled WGS sequence"/>
</dbReference>
<dbReference type="SUPFAM" id="SSF102114">
    <property type="entry name" value="Radical SAM enzymes"/>
    <property type="match status" value="1"/>
</dbReference>
<dbReference type="InterPro" id="IPR012840">
    <property type="entry name" value="NrdG2"/>
</dbReference>
<keyword evidence="2" id="KW-0949">S-adenosyl-L-methionine</keyword>
<keyword evidence="5" id="KW-0411">Iron-sulfur</keyword>
<dbReference type="OrthoDB" id="9782387at2"/>
<keyword evidence="3" id="KW-0479">Metal-binding</keyword>
<evidence type="ECO:0000256" key="1">
    <source>
        <dbReference type="ARBA" id="ARBA00001966"/>
    </source>
</evidence>
<dbReference type="SFLD" id="SFLDG01067">
    <property type="entry name" value="SPASM/twitch_domain_containing"/>
    <property type="match status" value="1"/>
</dbReference>
<evidence type="ECO:0000256" key="3">
    <source>
        <dbReference type="ARBA" id="ARBA00022723"/>
    </source>
</evidence>
<dbReference type="KEGG" id="ahs:AHALO_1329"/>
<dbReference type="GO" id="GO:0003824">
    <property type="term" value="F:catalytic activity"/>
    <property type="evidence" value="ECO:0007669"/>
    <property type="project" value="InterPro"/>
</dbReference>
<evidence type="ECO:0000313" key="7">
    <source>
        <dbReference type="EMBL" id="PKI80395.1"/>
    </source>
</evidence>
<evidence type="ECO:0000313" key="8">
    <source>
        <dbReference type="Proteomes" id="UP000233248"/>
    </source>
</evidence>
<dbReference type="GO" id="GO:0051536">
    <property type="term" value="F:iron-sulfur cluster binding"/>
    <property type="evidence" value="ECO:0007669"/>
    <property type="project" value="UniProtKB-KW"/>
</dbReference>
<gene>
    <name evidence="7" type="ORF">CP960_09615</name>
</gene>
<dbReference type="InterPro" id="IPR058240">
    <property type="entry name" value="rSAM_sf"/>
</dbReference>
<dbReference type="SFLD" id="SFLDS00029">
    <property type="entry name" value="Radical_SAM"/>
    <property type="match status" value="1"/>
</dbReference>
<dbReference type="SFLD" id="SFLDG01094">
    <property type="entry name" value="Uncharacterised_Radical_SAM_Su"/>
    <property type="match status" value="1"/>
</dbReference>
<dbReference type="PANTHER" id="PTHR11228:SF27">
    <property type="entry name" value="GLYCYL-RADICAL ENZYME ACTIVATING ENZYME MJ1227-RELATED"/>
    <property type="match status" value="1"/>
</dbReference>
<dbReference type="RefSeq" id="WP_101185202.1">
    <property type="nucleotide sequence ID" value="NZ_CP031218.1"/>
</dbReference>
<dbReference type="Pfam" id="PF04055">
    <property type="entry name" value="Radical_SAM"/>
    <property type="match status" value="1"/>
</dbReference>
<organism evidence="7 8">
    <name type="scientific">Malaciobacter halophilus</name>
    <dbReference type="NCBI Taxonomy" id="197482"/>
    <lineage>
        <taxon>Bacteria</taxon>
        <taxon>Pseudomonadati</taxon>
        <taxon>Campylobacterota</taxon>
        <taxon>Epsilonproteobacteria</taxon>
        <taxon>Campylobacterales</taxon>
        <taxon>Arcobacteraceae</taxon>
        <taxon>Malaciobacter</taxon>
    </lineage>
</organism>
<accession>A0A2N1J1F2</accession>
<dbReference type="Gene3D" id="3.20.20.70">
    <property type="entry name" value="Aldolase class I"/>
    <property type="match status" value="1"/>
</dbReference>
<dbReference type="PROSITE" id="PS51918">
    <property type="entry name" value="RADICAL_SAM"/>
    <property type="match status" value="1"/>
</dbReference>
<dbReference type="InterPro" id="IPR050377">
    <property type="entry name" value="Radical_SAM_PqqE_MftC-like"/>
</dbReference>
<dbReference type="EMBL" id="NXIF01000036">
    <property type="protein sequence ID" value="PKI80395.1"/>
    <property type="molecule type" value="Genomic_DNA"/>
</dbReference>
<comment type="caution">
    <text evidence="7">The sequence shown here is derived from an EMBL/GenBank/DDBJ whole genome shotgun (WGS) entry which is preliminary data.</text>
</comment>
<evidence type="ECO:0000256" key="5">
    <source>
        <dbReference type="ARBA" id="ARBA00023014"/>
    </source>
</evidence>
<evidence type="ECO:0000259" key="6">
    <source>
        <dbReference type="PROSITE" id="PS51918"/>
    </source>
</evidence>
<proteinExistence type="predicted"/>
<sequence length="232" mass="27058">MSINKELNLSKKIIYDITRFTTLDYKDNLSCIVWFISCNMRCQYCYNSDIVLSKEGNYEIKELFSFLEKRVGLLDAVVLSGGEATMHNLEPICKQIKSMGFKIKLDTNGTNQKLLKTLIDNGYIDYIALDFKAPKNKFEDITKTKQYEKFIASLEYLIKTNFDFETRVTLHEDLLDENDINEIIDVLIDKGYNNSLYIQNFLDVPNFGNLSESKKYINKDLISDKLNIVWRN</sequence>
<keyword evidence="4" id="KW-0408">Iron</keyword>
<feature type="domain" description="Radical SAM core" evidence="6">
    <location>
        <begin position="23"/>
        <end position="232"/>
    </location>
</feature>
<dbReference type="PANTHER" id="PTHR11228">
    <property type="entry name" value="RADICAL SAM DOMAIN PROTEIN"/>
    <property type="match status" value="1"/>
</dbReference>
<dbReference type="NCBIfam" id="TIGR02495">
    <property type="entry name" value="NrdG2"/>
    <property type="match status" value="1"/>
</dbReference>
<dbReference type="GO" id="GO:0046872">
    <property type="term" value="F:metal ion binding"/>
    <property type="evidence" value="ECO:0007669"/>
    <property type="project" value="UniProtKB-KW"/>
</dbReference>
<dbReference type="CDD" id="cd01335">
    <property type="entry name" value="Radical_SAM"/>
    <property type="match status" value="1"/>
</dbReference>
<reference evidence="7 8" key="1">
    <citation type="submission" date="2017-09" db="EMBL/GenBank/DDBJ databases">
        <title>Genomics of the genus Arcobacter.</title>
        <authorList>
            <person name="Perez-Cataluna A."/>
            <person name="Figueras M.J."/>
            <person name="Salas-Masso N."/>
        </authorList>
    </citation>
    <scope>NUCLEOTIDE SEQUENCE [LARGE SCALE GENOMIC DNA]</scope>
    <source>
        <strain evidence="7 8">DSM 18005</strain>
    </source>
</reference>
<evidence type="ECO:0000256" key="2">
    <source>
        <dbReference type="ARBA" id="ARBA00022691"/>
    </source>
</evidence>